<sequence>MFYSHEVLTSRKYGVATVWLVATLGSKSNLKKVNRKAILNVNVPKACETIVNPAAPMALRLQGNLLLGVSRVYLQQCGYVLSDAQTAQNSMRMMFNSMTMAGLDPEAGKARAEQLVLQDDPSFLPDFALPLPELLAHLSIPFETPRSGDSQSLTPIGSQQPLGTPDGLGGLIIPSSSSRGLGEFRIEGDDGLGSIGGPGEMFGEDMLEPLAEPDFGFDADGNFFDNAAQPVTPAPPGGTVVLSDAGVSARVRREHEEGQQDGTEVPDNQMDLDLPILGEDLPDGEAFPTAVQPQYAQPTEMSGSSSLVADAATAPMRRKKRTPPTLRTDSANELRNKDLADWNTNYLDNMIDVCRTKNHHRVLVQAKKNAEFWVWGAGIGDVGRRLLGATGPTPLGRFFGDDLFELSTGYSRRRTAGTKHDRDSGIDETTQEESRRVRRKLDDGEEQRIRRGDEDEGMFLAPEEDVPIADQDDVELGREAPTALDDHQMFSAMPWNNTTSVRGSSAIPRTGALSSLAGRRGSRMVSASPLHGRGQPGGLDALRSLEGEDEFGSLGADDFGMGPGPSSDGAFMEPEMLTKTSGRVREALSAESENFLTFVADALIEKRTRFQVSVGLQTDAADSIDEVLFEEVLPLKENTRTVAAQGLLMILALGTRDMLNVRQDEDFGEIRLSLTDKAKAMQQAEVVKEEEADDDEAADEELPGEEG</sequence>
<dbReference type="GO" id="GO:0003682">
    <property type="term" value="F:chromatin binding"/>
    <property type="evidence" value="ECO:0007669"/>
    <property type="project" value="TreeGrafter"/>
</dbReference>
<dbReference type="GO" id="GO:0030892">
    <property type="term" value="C:mitotic cohesin complex"/>
    <property type="evidence" value="ECO:0007669"/>
    <property type="project" value="TreeGrafter"/>
</dbReference>
<name>A0A6G1K5R5_9PLEO</name>
<dbReference type="PANTHER" id="PTHR12585:SF70">
    <property type="entry name" value="RAD21_REC8 N TERMINAL DOMAIN PROTEIN (AFU_ORTHOLOGUE AFUA_6G02900)"/>
    <property type="match status" value="1"/>
</dbReference>
<proteinExistence type="predicted"/>
<dbReference type="OrthoDB" id="5427633at2759"/>
<evidence type="ECO:0000313" key="5">
    <source>
        <dbReference type="EMBL" id="KAF2708214.1"/>
    </source>
</evidence>
<organism evidence="5 6">
    <name type="scientific">Pleomassaria siparia CBS 279.74</name>
    <dbReference type="NCBI Taxonomy" id="1314801"/>
    <lineage>
        <taxon>Eukaryota</taxon>
        <taxon>Fungi</taxon>
        <taxon>Dikarya</taxon>
        <taxon>Ascomycota</taxon>
        <taxon>Pezizomycotina</taxon>
        <taxon>Dothideomycetes</taxon>
        <taxon>Pleosporomycetidae</taxon>
        <taxon>Pleosporales</taxon>
        <taxon>Pleomassariaceae</taxon>
        <taxon>Pleomassaria</taxon>
    </lineage>
</organism>
<dbReference type="InterPro" id="IPR006910">
    <property type="entry name" value="Rad21_Rec8_N"/>
</dbReference>
<feature type="compositionally biased region" description="Acidic residues" evidence="3">
    <location>
        <begin position="688"/>
        <end position="707"/>
    </location>
</feature>
<dbReference type="EMBL" id="MU005772">
    <property type="protein sequence ID" value="KAF2708214.1"/>
    <property type="molecule type" value="Genomic_DNA"/>
</dbReference>
<dbReference type="AlphaFoldDB" id="A0A6G1K5R5"/>
<feature type="region of interest" description="Disordered" evidence="3">
    <location>
        <begin position="297"/>
        <end position="329"/>
    </location>
</feature>
<dbReference type="Proteomes" id="UP000799428">
    <property type="component" value="Unassembled WGS sequence"/>
</dbReference>
<dbReference type="InterPro" id="IPR039781">
    <property type="entry name" value="Rad21/Rec8-like"/>
</dbReference>
<dbReference type="GO" id="GO:0007064">
    <property type="term" value="P:mitotic sister chromatid cohesion"/>
    <property type="evidence" value="ECO:0007669"/>
    <property type="project" value="TreeGrafter"/>
</dbReference>
<dbReference type="GO" id="GO:0005634">
    <property type="term" value="C:nucleus"/>
    <property type="evidence" value="ECO:0007669"/>
    <property type="project" value="UniProtKB-SubCell"/>
</dbReference>
<feature type="domain" description="Rad21/Rec8-like protein N-terminal" evidence="4">
    <location>
        <begin position="1"/>
        <end position="113"/>
    </location>
</feature>
<feature type="compositionally biased region" description="Basic and acidic residues" evidence="3">
    <location>
        <begin position="432"/>
        <end position="447"/>
    </location>
</feature>
<feature type="region of interest" description="Disordered" evidence="3">
    <location>
        <begin position="413"/>
        <end position="447"/>
    </location>
</feature>
<comment type="subcellular location">
    <subcellularLocation>
        <location evidence="1">Nucleus</location>
    </subcellularLocation>
</comment>
<evidence type="ECO:0000259" key="4">
    <source>
        <dbReference type="Pfam" id="PF04825"/>
    </source>
</evidence>
<dbReference type="Pfam" id="PF04825">
    <property type="entry name" value="Rad21_Rec8_N"/>
    <property type="match status" value="1"/>
</dbReference>
<keyword evidence="6" id="KW-1185">Reference proteome</keyword>
<evidence type="ECO:0000256" key="3">
    <source>
        <dbReference type="SAM" id="MobiDB-lite"/>
    </source>
</evidence>
<feature type="compositionally biased region" description="Polar residues" evidence="3">
    <location>
        <begin position="297"/>
        <end position="307"/>
    </location>
</feature>
<dbReference type="CDD" id="cd21789">
    <property type="entry name" value="Rad21_Rec8_M_SpRec8p-like"/>
    <property type="match status" value="1"/>
</dbReference>
<gene>
    <name evidence="5" type="ORF">K504DRAFT_482667</name>
</gene>
<evidence type="ECO:0000256" key="1">
    <source>
        <dbReference type="ARBA" id="ARBA00004123"/>
    </source>
</evidence>
<dbReference type="PANTHER" id="PTHR12585">
    <property type="entry name" value="SCC1 / RAD21 FAMILY MEMBER"/>
    <property type="match status" value="1"/>
</dbReference>
<evidence type="ECO:0000256" key="2">
    <source>
        <dbReference type="ARBA" id="ARBA00023242"/>
    </source>
</evidence>
<feature type="region of interest" description="Disordered" evidence="3">
    <location>
        <begin position="683"/>
        <end position="707"/>
    </location>
</feature>
<accession>A0A6G1K5R5</accession>
<evidence type="ECO:0000313" key="6">
    <source>
        <dbReference type="Proteomes" id="UP000799428"/>
    </source>
</evidence>
<protein>
    <recommendedName>
        <fullName evidence="4">Rad21/Rec8-like protein N-terminal domain-containing protein</fullName>
    </recommendedName>
</protein>
<reference evidence="5" key="1">
    <citation type="journal article" date="2020" name="Stud. Mycol.">
        <title>101 Dothideomycetes genomes: a test case for predicting lifestyles and emergence of pathogens.</title>
        <authorList>
            <person name="Haridas S."/>
            <person name="Albert R."/>
            <person name="Binder M."/>
            <person name="Bloem J."/>
            <person name="Labutti K."/>
            <person name="Salamov A."/>
            <person name="Andreopoulos B."/>
            <person name="Baker S."/>
            <person name="Barry K."/>
            <person name="Bills G."/>
            <person name="Bluhm B."/>
            <person name="Cannon C."/>
            <person name="Castanera R."/>
            <person name="Culley D."/>
            <person name="Daum C."/>
            <person name="Ezra D."/>
            <person name="Gonzalez J."/>
            <person name="Henrissat B."/>
            <person name="Kuo A."/>
            <person name="Liang C."/>
            <person name="Lipzen A."/>
            <person name="Lutzoni F."/>
            <person name="Magnuson J."/>
            <person name="Mondo S."/>
            <person name="Nolan M."/>
            <person name="Ohm R."/>
            <person name="Pangilinan J."/>
            <person name="Park H.-J."/>
            <person name="Ramirez L."/>
            <person name="Alfaro M."/>
            <person name="Sun H."/>
            <person name="Tritt A."/>
            <person name="Yoshinaga Y."/>
            <person name="Zwiers L.-H."/>
            <person name="Turgeon B."/>
            <person name="Goodwin S."/>
            <person name="Spatafora J."/>
            <person name="Crous P."/>
            <person name="Grigoriev I."/>
        </authorList>
    </citation>
    <scope>NUCLEOTIDE SEQUENCE</scope>
    <source>
        <strain evidence="5">CBS 279.74</strain>
    </source>
</reference>
<keyword evidence="2" id="KW-0539">Nucleus</keyword>